<name>A0ABV9XT97_9PSEU</name>
<keyword evidence="4" id="KW-1185">Reference proteome</keyword>
<accession>A0ABV9XT97</accession>
<protein>
    <submittedName>
        <fullName evidence="3">DUF397 domain-containing protein</fullName>
    </submittedName>
</protein>
<organism evidence="3 4">
    <name type="scientific">Saccharothrix xinjiangensis</name>
    <dbReference type="NCBI Taxonomy" id="204798"/>
    <lineage>
        <taxon>Bacteria</taxon>
        <taxon>Bacillati</taxon>
        <taxon>Actinomycetota</taxon>
        <taxon>Actinomycetes</taxon>
        <taxon>Pseudonocardiales</taxon>
        <taxon>Pseudonocardiaceae</taxon>
        <taxon>Saccharothrix</taxon>
    </lineage>
</organism>
<proteinExistence type="predicted"/>
<evidence type="ECO:0000256" key="1">
    <source>
        <dbReference type="SAM" id="MobiDB-lite"/>
    </source>
</evidence>
<dbReference type="Pfam" id="PF04149">
    <property type="entry name" value="DUF397"/>
    <property type="match status" value="1"/>
</dbReference>
<dbReference type="RefSeq" id="WP_344036426.1">
    <property type="nucleotide sequence ID" value="NZ_BAAAKE010000005.1"/>
</dbReference>
<evidence type="ECO:0000313" key="3">
    <source>
        <dbReference type="EMBL" id="MFC5053570.1"/>
    </source>
</evidence>
<feature type="region of interest" description="Disordered" evidence="1">
    <location>
        <begin position="1"/>
        <end position="21"/>
    </location>
</feature>
<feature type="compositionally biased region" description="Polar residues" evidence="1">
    <location>
        <begin position="10"/>
        <end position="20"/>
    </location>
</feature>
<sequence length="63" mass="6954">MSPAFDGTNWRKSSFSSGGENNCVEVAVGGRRIGMRDSKNPEGDFIILPDRAFERFLNALCND</sequence>
<evidence type="ECO:0000313" key="4">
    <source>
        <dbReference type="Proteomes" id="UP001595833"/>
    </source>
</evidence>
<feature type="domain" description="DUF397" evidence="2">
    <location>
        <begin position="9"/>
        <end position="59"/>
    </location>
</feature>
<dbReference type="InterPro" id="IPR007278">
    <property type="entry name" value="DUF397"/>
</dbReference>
<dbReference type="Proteomes" id="UP001595833">
    <property type="component" value="Unassembled WGS sequence"/>
</dbReference>
<comment type="caution">
    <text evidence="3">The sequence shown here is derived from an EMBL/GenBank/DDBJ whole genome shotgun (WGS) entry which is preliminary data.</text>
</comment>
<evidence type="ECO:0000259" key="2">
    <source>
        <dbReference type="Pfam" id="PF04149"/>
    </source>
</evidence>
<dbReference type="EMBL" id="JBHSJB010000007">
    <property type="protein sequence ID" value="MFC5053570.1"/>
    <property type="molecule type" value="Genomic_DNA"/>
</dbReference>
<gene>
    <name evidence="3" type="ORF">ACFPFM_07345</name>
</gene>
<reference evidence="4" key="1">
    <citation type="journal article" date="2019" name="Int. J. Syst. Evol. Microbiol.">
        <title>The Global Catalogue of Microorganisms (GCM) 10K type strain sequencing project: providing services to taxonomists for standard genome sequencing and annotation.</title>
        <authorList>
            <consortium name="The Broad Institute Genomics Platform"/>
            <consortium name="The Broad Institute Genome Sequencing Center for Infectious Disease"/>
            <person name="Wu L."/>
            <person name="Ma J."/>
        </authorList>
    </citation>
    <scope>NUCLEOTIDE SEQUENCE [LARGE SCALE GENOMIC DNA]</scope>
    <source>
        <strain evidence="4">KCTC 12848</strain>
    </source>
</reference>